<comment type="caution">
    <text evidence="9">The sequence shown here is derived from an EMBL/GenBank/DDBJ whole genome shotgun (WGS) entry which is preliminary data.</text>
</comment>
<dbReference type="InterPro" id="IPR017871">
    <property type="entry name" value="ABC_transporter-like_CS"/>
</dbReference>
<dbReference type="AlphaFoldDB" id="A0A3N0EG29"/>
<dbReference type="GO" id="GO:0016887">
    <property type="term" value="F:ATP hydrolysis activity"/>
    <property type="evidence" value="ECO:0007669"/>
    <property type="project" value="InterPro"/>
</dbReference>
<dbReference type="Gene3D" id="3.40.50.300">
    <property type="entry name" value="P-loop containing nucleotide triphosphate hydrolases"/>
    <property type="match status" value="1"/>
</dbReference>
<name>A0A3N0EG29_9ACTN</name>
<evidence type="ECO:0000256" key="1">
    <source>
        <dbReference type="ARBA" id="ARBA00004202"/>
    </source>
</evidence>
<evidence type="ECO:0000313" key="9">
    <source>
        <dbReference type="EMBL" id="RNL86846.1"/>
    </source>
</evidence>
<dbReference type="EMBL" id="RJMB01000002">
    <property type="protein sequence ID" value="RNL86846.1"/>
    <property type="molecule type" value="Genomic_DNA"/>
</dbReference>
<comment type="similarity">
    <text evidence="2">Belongs to the ABC transporter superfamily.</text>
</comment>
<keyword evidence="4" id="KW-1003">Cell membrane</keyword>
<sequence>MLEVADLRIRVPGSGAPRYAVEDVGFRLRRGERLGLIGESGSGKSMTALALMGLLPRGCTATGSVRLDGTELLTLDERSLRRIRGSRMAMVFQDVLTALNPLTRVGRHVAEPFRRHRGMGASAAARAAAELLERVGFPDPDTVARAYPAHLSGGQRQRVCLAMALACQPRVLIADEPTTALDATVQAEILDLLDRTLDTVTDQRPALLFVSHDLAVLARVCDHVLVLREGRVVERGPVQTLLRAPENEHTRALLADAREAAWNG</sequence>
<keyword evidence="6 9" id="KW-0067">ATP-binding</keyword>
<evidence type="ECO:0000313" key="10">
    <source>
        <dbReference type="Proteomes" id="UP000269198"/>
    </source>
</evidence>
<evidence type="ECO:0000256" key="3">
    <source>
        <dbReference type="ARBA" id="ARBA00022448"/>
    </source>
</evidence>
<comment type="subcellular location">
    <subcellularLocation>
        <location evidence="1">Cell membrane</location>
        <topology evidence="1">Peripheral membrane protein</topology>
    </subcellularLocation>
</comment>
<evidence type="ECO:0000256" key="2">
    <source>
        <dbReference type="ARBA" id="ARBA00005417"/>
    </source>
</evidence>
<keyword evidence="7" id="KW-0472">Membrane</keyword>
<proteinExistence type="inferred from homology"/>
<dbReference type="PANTHER" id="PTHR43297">
    <property type="entry name" value="OLIGOPEPTIDE TRANSPORT ATP-BINDING PROTEIN APPD"/>
    <property type="match status" value="1"/>
</dbReference>
<dbReference type="InterPro" id="IPR003593">
    <property type="entry name" value="AAA+_ATPase"/>
</dbReference>
<evidence type="ECO:0000256" key="6">
    <source>
        <dbReference type="ARBA" id="ARBA00022840"/>
    </source>
</evidence>
<dbReference type="RefSeq" id="WP_123199674.1">
    <property type="nucleotide sequence ID" value="NZ_RJMB01000002.1"/>
</dbReference>
<dbReference type="InterPro" id="IPR027417">
    <property type="entry name" value="P-loop_NTPase"/>
</dbReference>
<dbReference type="InterPro" id="IPR003439">
    <property type="entry name" value="ABC_transporter-like_ATP-bd"/>
</dbReference>
<keyword evidence="10" id="KW-1185">Reference proteome</keyword>
<gene>
    <name evidence="9" type="ORF">EFW17_02935</name>
</gene>
<dbReference type="GO" id="GO:0005886">
    <property type="term" value="C:plasma membrane"/>
    <property type="evidence" value="ECO:0007669"/>
    <property type="project" value="UniProtKB-SubCell"/>
</dbReference>
<reference evidence="9 10" key="1">
    <citation type="submission" date="2018-11" db="EMBL/GenBank/DDBJ databases">
        <title>The genome draft of YIM 96095.</title>
        <authorList>
            <person name="Tang S.-K."/>
            <person name="Chunyu W.-X."/>
            <person name="Feng Y.-Z."/>
        </authorList>
    </citation>
    <scope>NUCLEOTIDE SEQUENCE [LARGE SCALE GENOMIC DNA]</scope>
    <source>
        <strain evidence="9 10">YIM 96095</strain>
    </source>
</reference>
<dbReference type="PANTHER" id="PTHR43297:SF2">
    <property type="entry name" value="DIPEPTIDE TRANSPORT ATP-BINDING PROTEIN DPPD"/>
    <property type="match status" value="1"/>
</dbReference>
<evidence type="ECO:0000256" key="7">
    <source>
        <dbReference type="ARBA" id="ARBA00023136"/>
    </source>
</evidence>
<dbReference type="InterPro" id="IPR050388">
    <property type="entry name" value="ABC_Ni/Peptide_Import"/>
</dbReference>
<dbReference type="OrthoDB" id="9809030at2"/>
<evidence type="ECO:0000256" key="5">
    <source>
        <dbReference type="ARBA" id="ARBA00022741"/>
    </source>
</evidence>
<evidence type="ECO:0000259" key="8">
    <source>
        <dbReference type="PROSITE" id="PS50893"/>
    </source>
</evidence>
<dbReference type="SUPFAM" id="SSF52540">
    <property type="entry name" value="P-loop containing nucleoside triphosphate hydrolases"/>
    <property type="match status" value="1"/>
</dbReference>
<dbReference type="PROSITE" id="PS00211">
    <property type="entry name" value="ABC_TRANSPORTER_1"/>
    <property type="match status" value="1"/>
</dbReference>
<dbReference type="PROSITE" id="PS50893">
    <property type="entry name" value="ABC_TRANSPORTER_2"/>
    <property type="match status" value="1"/>
</dbReference>
<dbReference type="GO" id="GO:0005524">
    <property type="term" value="F:ATP binding"/>
    <property type="evidence" value="ECO:0007669"/>
    <property type="project" value="UniProtKB-KW"/>
</dbReference>
<dbReference type="Proteomes" id="UP000269198">
    <property type="component" value="Unassembled WGS sequence"/>
</dbReference>
<protein>
    <submittedName>
        <fullName evidence="9">ABC transporter ATP-binding protein</fullName>
    </submittedName>
</protein>
<dbReference type="SMART" id="SM00382">
    <property type="entry name" value="AAA"/>
    <property type="match status" value="1"/>
</dbReference>
<dbReference type="CDD" id="cd03257">
    <property type="entry name" value="ABC_NikE_OppD_transporters"/>
    <property type="match status" value="1"/>
</dbReference>
<keyword evidence="3" id="KW-0813">Transport</keyword>
<dbReference type="Pfam" id="PF00005">
    <property type="entry name" value="ABC_tran"/>
    <property type="match status" value="1"/>
</dbReference>
<keyword evidence="5" id="KW-0547">Nucleotide-binding</keyword>
<accession>A0A3N0EG29</accession>
<feature type="domain" description="ABC transporter" evidence="8">
    <location>
        <begin position="2"/>
        <end position="254"/>
    </location>
</feature>
<evidence type="ECO:0000256" key="4">
    <source>
        <dbReference type="ARBA" id="ARBA00022475"/>
    </source>
</evidence>
<organism evidence="9 10">
    <name type="scientific">Halostreptopolyspora alba</name>
    <dbReference type="NCBI Taxonomy" id="2487137"/>
    <lineage>
        <taxon>Bacteria</taxon>
        <taxon>Bacillati</taxon>
        <taxon>Actinomycetota</taxon>
        <taxon>Actinomycetes</taxon>
        <taxon>Streptosporangiales</taxon>
        <taxon>Nocardiopsidaceae</taxon>
        <taxon>Halostreptopolyspora</taxon>
    </lineage>
</organism>